<comment type="caution">
    <text evidence="2">The sequence shown here is derived from an EMBL/GenBank/DDBJ whole genome shotgun (WGS) entry which is preliminary data.</text>
</comment>
<keyword evidence="3" id="KW-1185">Reference proteome</keyword>
<dbReference type="PANTHER" id="PTHR46623">
    <property type="entry name" value="CARBOXYMETHYLENEBUTENOLIDASE-RELATED"/>
    <property type="match status" value="1"/>
</dbReference>
<dbReference type="PANTHER" id="PTHR46623:SF6">
    <property type="entry name" value="ALPHA_BETA-HYDROLASES SUPERFAMILY PROTEIN"/>
    <property type="match status" value="1"/>
</dbReference>
<dbReference type="Pfam" id="PF01738">
    <property type="entry name" value="DLH"/>
    <property type="match status" value="1"/>
</dbReference>
<evidence type="ECO:0000313" key="3">
    <source>
        <dbReference type="Proteomes" id="UP000287352"/>
    </source>
</evidence>
<dbReference type="InterPro" id="IPR029058">
    <property type="entry name" value="AB_hydrolase_fold"/>
</dbReference>
<dbReference type="OrthoDB" id="188362at2"/>
<evidence type="ECO:0000259" key="1">
    <source>
        <dbReference type="Pfam" id="PF01738"/>
    </source>
</evidence>
<gene>
    <name evidence="2" type="ORF">KTT_47880</name>
</gene>
<dbReference type="InterPro" id="IPR002925">
    <property type="entry name" value="Dienelactn_hydro"/>
</dbReference>
<dbReference type="AlphaFoldDB" id="A0A402A756"/>
<feature type="domain" description="Dienelactone hydrolase" evidence="1">
    <location>
        <begin position="34"/>
        <end position="252"/>
    </location>
</feature>
<dbReference type="RefSeq" id="WP_126582455.1">
    <property type="nucleotide sequence ID" value="NZ_BIFR01000002.1"/>
</dbReference>
<evidence type="ECO:0000313" key="2">
    <source>
        <dbReference type="EMBL" id="GCE14929.1"/>
    </source>
</evidence>
<protein>
    <submittedName>
        <fullName evidence="2">Carboxymethylenebutenolidase</fullName>
    </submittedName>
</protein>
<dbReference type="Proteomes" id="UP000287352">
    <property type="component" value="Unassembled WGS sequence"/>
</dbReference>
<proteinExistence type="predicted"/>
<dbReference type="SUPFAM" id="SSF53474">
    <property type="entry name" value="alpha/beta-Hydrolases"/>
    <property type="match status" value="1"/>
</dbReference>
<organism evidence="2 3">
    <name type="scientific">Tengunoibacter tsumagoiensis</name>
    <dbReference type="NCBI Taxonomy" id="2014871"/>
    <lineage>
        <taxon>Bacteria</taxon>
        <taxon>Bacillati</taxon>
        <taxon>Chloroflexota</taxon>
        <taxon>Ktedonobacteria</taxon>
        <taxon>Ktedonobacterales</taxon>
        <taxon>Dictyobacteraceae</taxon>
        <taxon>Tengunoibacter</taxon>
    </lineage>
</organism>
<dbReference type="GO" id="GO:0016787">
    <property type="term" value="F:hydrolase activity"/>
    <property type="evidence" value="ECO:0007669"/>
    <property type="project" value="InterPro"/>
</dbReference>
<name>A0A402A756_9CHLR</name>
<accession>A0A402A756</accession>
<dbReference type="EMBL" id="BIFR01000002">
    <property type="protein sequence ID" value="GCE14929.1"/>
    <property type="molecule type" value="Genomic_DNA"/>
</dbReference>
<reference evidence="3" key="1">
    <citation type="submission" date="2018-12" db="EMBL/GenBank/DDBJ databases">
        <title>Tengunoibacter tsumagoiensis gen. nov., sp. nov., Dictyobacter kobayashii sp. nov., D. alpinus sp. nov., and D. joshuensis sp. nov. and description of Dictyobacteraceae fam. nov. within the order Ktedonobacterales isolated from Tengu-no-mugimeshi.</title>
        <authorList>
            <person name="Wang C.M."/>
            <person name="Zheng Y."/>
            <person name="Sakai Y."/>
            <person name="Toyoda A."/>
            <person name="Minakuchi Y."/>
            <person name="Abe K."/>
            <person name="Yokota A."/>
            <person name="Yabe S."/>
        </authorList>
    </citation>
    <scope>NUCLEOTIDE SEQUENCE [LARGE SCALE GENOMIC DNA]</scope>
    <source>
        <strain evidence="3">Uno3</strain>
    </source>
</reference>
<dbReference type="Gene3D" id="3.40.50.1820">
    <property type="entry name" value="alpha/beta hydrolase"/>
    <property type="match status" value="1"/>
</dbReference>
<sequence>MCYDKDAVPPDLPVAGESVSGEDLVLAAADGNLFSVYVAQPQKEFHSQVLIFPDVRGLHQFYKELAVRFAQAGVRALAIDYFGRTAGVRIEEENFNHEPHVRQLQMNTFFQDVTGALSYLHSTNAASVPTFTIGFCLGGSFSLLAGTQDFALSGVIAFYASLSRSLPTSKGSVLEQAKLIKYPVLGLFGGADHGIPVSEVQQLGDELNQAEIKNTIVVYPDAPHSFFDRRATQYAEASADAWKQILNFMSSYS</sequence>
<dbReference type="InterPro" id="IPR051049">
    <property type="entry name" value="Dienelactone_hydrolase-like"/>
</dbReference>